<proteinExistence type="predicted"/>
<dbReference type="AlphaFoldDB" id="A0A9W6UHZ9"/>
<evidence type="ECO:0000313" key="2">
    <source>
        <dbReference type="Proteomes" id="UP001165092"/>
    </source>
</evidence>
<accession>A0A9W6UHZ9</accession>
<name>A0A9W6UHZ9_9ACTN</name>
<reference evidence="1" key="1">
    <citation type="submission" date="2023-02" db="EMBL/GenBank/DDBJ databases">
        <title>Nocardiopsis ansamitocini NBRC 112285.</title>
        <authorList>
            <person name="Ichikawa N."/>
            <person name="Sato H."/>
            <person name="Tonouchi N."/>
        </authorList>
    </citation>
    <scope>NUCLEOTIDE SEQUENCE</scope>
    <source>
        <strain evidence="1">NBRC 112285</strain>
    </source>
</reference>
<evidence type="ECO:0000313" key="1">
    <source>
        <dbReference type="EMBL" id="GLU49411.1"/>
    </source>
</evidence>
<organism evidence="1 2">
    <name type="scientific">Nocardiopsis ansamitocini</name>
    <dbReference type="NCBI Taxonomy" id="1670832"/>
    <lineage>
        <taxon>Bacteria</taxon>
        <taxon>Bacillati</taxon>
        <taxon>Actinomycetota</taxon>
        <taxon>Actinomycetes</taxon>
        <taxon>Streptosporangiales</taxon>
        <taxon>Nocardiopsidaceae</taxon>
        <taxon>Nocardiopsis</taxon>
    </lineage>
</organism>
<gene>
    <name evidence="1" type="ORF">Nans01_37620</name>
</gene>
<protein>
    <submittedName>
        <fullName evidence="1">Uncharacterized protein</fullName>
    </submittedName>
</protein>
<sequence>MDTVFGLDLPVYGKVGIESGDLSDCEPVEYRADADVTRENGAVGPLARLPVHPASPAGLPGRDYSCCALTMPSPDGARCRST</sequence>
<dbReference type="EMBL" id="BSQG01000007">
    <property type="protein sequence ID" value="GLU49411.1"/>
    <property type="molecule type" value="Genomic_DNA"/>
</dbReference>
<dbReference type="Proteomes" id="UP001165092">
    <property type="component" value="Unassembled WGS sequence"/>
</dbReference>
<comment type="caution">
    <text evidence="1">The sequence shown here is derived from an EMBL/GenBank/DDBJ whole genome shotgun (WGS) entry which is preliminary data.</text>
</comment>
<keyword evidence="2" id="KW-1185">Reference proteome</keyword>